<dbReference type="Gene3D" id="2.40.10.10">
    <property type="entry name" value="Trypsin-like serine proteases"/>
    <property type="match status" value="2"/>
</dbReference>
<dbReference type="InterPro" id="IPR043504">
    <property type="entry name" value="Peptidase_S1_PA_chymotrypsin"/>
</dbReference>
<feature type="chain" id="PRO_5037010525" evidence="1">
    <location>
        <begin position="30"/>
        <end position="393"/>
    </location>
</feature>
<keyword evidence="3" id="KW-1185">Reference proteome</keyword>
<protein>
    <submittedName>
        <fullName evidence="2">Uncharacterized protein</fullName>
    </submittedName>
</protein>
<feature type="signal peptide" evidence="1">
    <location>
        <begin position="1"/>
        <end position="29"/>
    </location>
</feature>
<accession>A0A919MST2</accession>
<evidence type="ECO:0000313" key="3">
    <source>
        <dbReference type="Proteomes" id="UP000636960"/>
    </source>
</evidence>
<name>A0A919MST2_9ACTN</name>
<sequence>MNGRSRLLVATCSALAVLAPLGTVAPAHASVVRFEDAAAAVSSDLAAIAGARGWTIAQARTQQEAADRLDRVRQAVAAVHGEEAIVGGMLGEKPDGVATLLIAGPATDEARMLATSAGVRLVDRQPFTAPELRKRASDVHERLVRMGYPLVVTAVDIASADIWATVTAKPGLPATSGALAVRLPDGVAVTVTDEPAVKRESTAFGGMRNLLTGAPMCTSGWSVVDPNGTTGVSTAGHCGVNQITHDGTTHNLALQVQHIGSQGDVEWGTTAVPEPDDFFVSPTTIRDVSAVEPIGNITLNETVRVYGRTTNAEQSTTVFALDVAITEGGRTSSRLVATTNGVTQPGDSGAPWFNGTVAFGSHVGSATIRGQVRSLFQVADLYDEALGVRVRTT</sequence>
<reference evidence="2" key="1">
    <citation type="submission" date="2021-01" db="EMBL/GenBank/DDBJ databases">
        <title>Whole genome shotgun sequence of Actinoplanes rishiriensis NBRC 108556.</title>
        <authorList>
            <person name="Komaki H."/>
            <person name="Tamura T."/>
        </authorList>
    </citation>
    <scope>NUCLEOTIDE SEQUENCE</scope>
    <source>
        <strain evidence="2">NBRC 108556</strain>
    </source>
</reference>
<dbReference type="SUPFAM" id="SSF50494">
    <property type="entry name" value="Trypsin-like serine proteases"/>
    <property type="match status" value="1"/>
</dbReference>
<keyword evidence="1" id="KW-0732">Signal</keyword>
<dbReference type="AlphaFoldDB" id="A0A919MST2"/>
<evidence type="ECO:0000256" key="1">
    <source>
        <dbReference type="SAM" id="SignalP"/>
    </source>
</evidence>
<dbReference type="EMBL" id="BOMV01000063">
    <property type="protein sequence ID" value="GIE98541.1"/>
    <property type="molecule type" value="Genomic_DNA"/>
</dbReference>
<dbReference type="RefSeq" id="WP_203785560.1">
    <property type="nucleotide sequence ID" value="NZ_BOMV01000063.1"/>
</dbReference>
<comment type="caution">
    <text evidence="2">The sequence shown here is derived from an EMBL/GenBank/DDBJ whole genome shotgun (WGS) entry which is preliminary data.</text>
</comment>
<proteinExistence type="predicted"/>
<organism evidence="2 3">
    <name type="scientific">Paractinoplanes rishiriensis</name>
    <dbReference type="NCBI Taxonomy" id="1050105"/>
    <lineage>
        <taxon>Bacteria</taxon>
        <taxon>Bacillati</taxon>
        <taxon>Actinomycetota</taxon>
        <taxon>Actinomycetes</taxon>
        <taxon>Micromonosporales</taxon>
        <taxon>Micromonosporaceae</taxon>
        <taxon>Paractinoplanes</taxon>
    </lineage>
</organism>
<gene>
    <name evidence="2" type="ORF">Ari01nite_60060</name>
</gene>
<dbReference type="InterPro" id="IPR009003">
    <property type="entry name" value="Peptidase_S1_PA"/>
</dbReference>
<dbReference type="Proteomes" id="UP000636960">
    <property type="component" value="Unassembled WGS sequence"/>
</dbReference>
<evidence type="ECO:0000313" key="2">
    <source>
        <dbReference type="EMBL" id="GIE98541.1"/>
    </source>
</evidence>